<dbReference type="SUPFAM" id="SSF46785">
    <property type="entry name" value="Winged helix' DNA-binding domain"/>
    <property type="match status" value="1"/>
</dbReference>
<evidence type="ECO:0000313" key="2">
    <source>
        <dbReference type="EMBL" id="SFV35732.1"/>
    </source>
</evidence>
<dbReference type="Gene3D" id="1.10.10.10">
    <property type="entry name" value="Winged helix-like DNA-binding domain superfamily/Winged helix DNA-binding domain"/>
    <property type="match status" value="1"/>
</dbReference>
<dbReference type="STRING" id="1393122.SAMN05660895_2301"/>
<dbReference type="GO" id="GO:0003677">
    <property type="term" value="F:DNA binding"/>
    <property type="evidence" value="ECO:0007669"/>
    <property type="project" value="UniProtKB-KW"/>
</dbReference>
<dbReference type="Proteomes" id="UP000199537">
    <property type="component" value="Unassembled WGS sequence"/>
</dbReference>
<evidence type="ECO:0000313" key="3">
    <source>
        <dbReference type="Proteomes" id="UP000199537"/>
    </source>
</evidence>
<name>A0A1I7NM24_9BACT</name>
<dbReference type="SMART" id="SM00347">
    <property type="entry name" value="HTH_MARR"/>
    <property type="match status" value="1"/>
</dbReference>
<proteinExistence type="predicted"/>
<dbReference type="EMBL" id="FPCJ01000001">
    <property type="protein sequence ID" value="SFV35732.1"/>
    <property type="molecule type" value="Genomic_DNA"/>
</dbReference>
<dbReference type="OrthoDB" id="763883at2"/>
<dbReference type="RefSeq" id="WP_092460632.1">
    <property type="nucleotide sequence ID" value="NZ_FPCJ01000001.1"/>
</dbReference>
<organism evidence="2 3">
    <name type="scientific">Thermoflavifilum thermophilum</name>
    <dbReference type="NCBI Taxonomy" id="1393122"/>
    <lineage>
        <taxon>Bacteria</taxon>
        <taxon>Pseudomonadati</taxon>
        <taxon>Bacteroidota</taxon>
        <taxon>Chitinophagia</taxon>
        <taxon>Chitinophagales</taxon>
        <taxon>Chitinophagaceae</taxon>
        <taxon>Thermoflavifilum</taxon>
    </lineage>
</organism>
<protein>
    <submittedName>
        <fullName evidence="2">DNA-binding transcriptional regulator, MarR family</fullName>
    </submittedName>
</protein>
<dbReference type="Pfam" id="PF01047">
    <property type="entry name" value="MarR"/>
    <property type="match status" value="1"/>
</dbReference>
<reference evidence="3" key="1">
    <citation type="submission" date="2016-10" db="EMBL/GenBank/DDBJ databases">
        <authorList>
            <person name="Varghese N."/>
            <person name="Submissions S."/>
        </authorList>
    </citation>
    <scope>NUCLEOTIDE SEQUENCE [LARGE SCALE GENOMIC DNA]</scope>
    <source>
        <strain evidence="3">DSM 14807</strain>
    </source>
</reference>
<dbReference type="InterPro" id="IPR039422">
    <property type="entry name" value="MarR/SlyA-like"/>
</dbReference>
<dbReference type="AlphaFoldDB" id="A0A1I7NM24"/>
<feature type="domain" description="HTH marR-type" evidence="1">
    <location>
        <begin position="1"/>
        <end position="151"/>
    </location>
</feature>
<dbReference type="GO" id="GO:0003700">
    <property type="term" value="F:DNA-binding transcription factor activity"/>
    <property type="evidence" value="ECO:0007669"/>
    <property type="project" value="InterPro"/>
</dbReference>
<dbReference type="GO" id="GO:0006950">
    <property type="term" value="P:response to stress"/>
    <property type="evidence" value="ECO:0007669"/>
    <property type="project" value="TreeGrafter"/>
</dbReference>
<dbReference type="InterPro" id="IPR000835">
    <property type="entry name" value="HTH_MarR-typ"/>
</dbReference>
<dbReference type="PROSITE" id="PS50995">
    <property type="entry name" value="HTH_MARR_2"/>
    <property type="match status" value="1"/>
</dbReference>
<dbReference type="PANTHER" id="PTHR33164:SF43">
    <property type="entry name" value="HTH-TYPE TRANSCRIPTIONAL REPRESSOR YETL"/>
    <property type="match status" value="1"/>
</dbReference>
<dbReference type="PRINTS" id="PR00598">
    <property type="entry name" value="HTHMARR"/>
</dbReference>
<keyword evidence="3" id="KW-1185">Reference proteome</keyword>
<sequence>MTRIEEAIKQSKFQDVYQKALVNLIYTANCLRDEQVRILKPFDLLPQHFNVMRILRGRHPKPVCPGEIKEVMLDKANDLTRLLDKLERKGLIQRNLCPTNRRKMDITLTQAGIELLEKMNHMMEQTHETLKGRLSEREAASLSHLLDKLRG</sequence>
<accession>A0A1I7NM24</accession>
<gene>
    <name evidence="2" type="ORF">SAMN05660895_2301</name>
</gene>
<dbReference type="InterPro" id="IPR036388">
    <property type="entry name" value="WH-like_DNA-bd_sf"/>
</dbReference>
<evidence type="ECO:0000259" key="1">
    <source>
        <dbReference type="PROSITE" id="PS50995"/>
    </source>
</evidence>
<dbReference type="InterPro" id="IPR036390">
    <property type="entry name" value="WH_DNA-bd_sf"/>
</dbReference>
<dbReference type="PANTHER" id="PTHR33164">
    <property type="entry name" value="TRANSCRIPTIONAL REGULATOR, MARR FAMILY"/>
    <property type="match status" value="1"/>
</dbReference>
<keyword evidence="2" id="KW-0238">DNA-binding</keyword>